<feature type="domain" description="EF-hand" evidence="8">
    <location>
        <begin position="778"/>
        <end position="813"/>
    </location>
</feature>
<keyword evidence="7" id="KW-0472">Membrane</keyword>
<feature type="compositionally biased region" description="Basic and acidic residues" evidence="6">
    <location>
        <begin position="928"/>
        <end position="939"/>
    </location>
</feature>
<dbReference type="FunFam" id="1.10.238.10:FF:000001">
    <property type="entry name" value="Calmodulin 1"/>
    <property type="match status" value="1"/>
</dbReference>
<proteinExistence type="predicted"/>
<dbReference type="GO" id="GO:0004467">
    <property type="term" value="F:long-chain fatty acid-CoA ligase activity"/>
    <property type="evidence" value="ECO:0007669"/>
    <property type="project" value="UniProtKB-EC"/>
</dbReference>
<dbReference type="Pfam" id="PF13499">
    <property type="entry name" value="EF-hand_7"/>
    <property type="match status" value="2"/>
</dbReference>
<feature type="coiled-coil region" evidence="5">
    <location>
        <begin position="956"/>
        <end position="986"/>
    </location>
</feature>
<feature type="compositionally biased region" description="Polar residues" evidence="6">
    <location>
        <begin position="464"/>
        <end position="475"/>
    </location>
</feature>
<dbReference type="EC" id="6.2.1.3" evidence="4"/>
<dbReference type="PANTHER" id="PTHR43272:SF107">
    <property type="entry name" value="LONG-CHAIN-FATTY-ACID--COA LIGASE 5"/>
    <property type="match status" value="1"/>
</dbReference>
<keyword evidence="1" id="KW-0436">Ligase</keyword>
<dbReference type="PROSITE" id="PS50222">
    <property type="entry name" value="EF_HAND_2"/>
    <property type="match status" value="4"/>
</dbReference>
<reference evidence="10" key="1">
    <citation type="submission" date="2016-11" db="UniProtKB">
        <authorList>
            <consortium name="WormBaseParasite"/>
        </authorList>
    </citation>
    <scope>IDENTIFICATION</scope>
</reference>
<feature type="transmembrane region" description="Helical" evidence="7">
    <location>
        <begin position="335"/>
        <end position="357"/>
    </location>
</feature>
<dbReference type="Pfam" id="PF00501">
    <property type="entry name" value="AMP-binding"/>
    <property type="match status" value="1"/>
</dbReference>
<dbReference type="SMART" id="SM00054">
    <property type="entry name" value="EFh"/>
    <property type="match status" value="4"/>
</dbReference>
<evidence type="ECO:0000313" key="10">
    <source>
        <dbReference type="WBParaSite" id="maker-uti_cns_0013934-snap-gene-0.2-mRNA-1"/>
    </source>
</evidence>
<dbReference type="Gene3D" id="1.10.238.10">
    <property type="entry name" value="EF-hand"/>
    <property type="match status" value="1"/>
</dbReference>
<feature type="compositionally biased region" description="Basic residues" evidence="6">
    <location>
        <begin position="653"/>
        <end position="676"/>
    </location>
</feature>
<keyword evidence="9" id="KW-1185">Reference proteome</keyword>
<dbReference type="WBParaSite" id="maker-uti_cns_0013934-snap-gene-0.2-mRNA-1">
    <property type="protein sequence ID" value="maker-uti_cns_0013934-snap-gene-0.2-mRNA-1"/>
    <property type="gene ID" value="maker-uti_cns_0013934-snap-gene-0.2"/>
</dbReference>
<dbReference type="InterPro" id="IPR002048">
    <property type="entry name" value="EF_hand_dom"/>
</dbReference>
<dbReference type="PROSITE" id="PS00018">
    <property type="entry name" value="EF_HAND_1"/>
    <property type="match status" value="4"/>
</dbReference>
<evidence type="ECO:0000256" key="6">
    <source>
        <dbReference type="SAM" id="MobiDB-lite"/>
    </source>
</evidence>
<keyword evidence="2" id="KW-0276">Fatty acid metabolism</keyword>
<dbReference type="InterPro" id="IPR011992">
    <property type="entry name" value="EF-hand-dom_pair"/>
</dbReference>
<dbReference type="Gene3D" id="3.40.50.12780">
    <property type="entry name" value="N-terminal domain of ligase-like"/>
    <property type="match status" value="1"/>
</dbReference>
<keyword evidence="3" id="KW-0106">Calcium</keyword>
<evidence type="ECO:0000256" key="3">
    <source>
        <dbReference type="ARBA" id="ARBA00022837"/>
    </source>
</evidence>
<dbReference type="GO" id="GO:0005783">
    <property type="term" value="C:endoplasmic reticulum"/>
    <property type="evidence" value="ECO:0007669"/>
    <property type="project" value="TreeGrafter"/>
</dbReference>
<organism evidence="9 10">
    <name type="scientific">Macrostomum lignano</name>
    <dbReference type="NCBI Taxonomy" id="282301"/>
    <lineage>
        <taxon>Eukaryota</taxon>
        <taxon>Metazoa</taxon>
        <taxon>Spiralia</taxon>
        <taxon>Lophotrochozoa</taxon>
        <taxon>Platyhelminthes</taxon>
        <taxon>Rhabditophora</taxon>
        <taxon>Macrostomorpha</taxon>
        <taxon>Macrostomida</taxon>
        <taxon>Macrostomidae</taxon>
        <taxon>Macrostomum</taxon>
    </lineage>
</organism>
<accession>A0A1I8IM89</accession>
<feature type="compositionally biased region" description="Low complexity" evidence="6">
    <location>
        <begin position="448"/>
        <end position="463"/>
    </location>
</feature>
<dbReference type="InterPro" id="IPR018247">
    <property type="entry name" value="EF_Hand_1_Ca_BS"/>
</dbReference>
<dbReference type="PANTHER" id="PTHR43272">
    <property type="entry name" value="LONG-CHAIN-FATTY-ACID--COA LIGASE"/>
    <property type="match status" value="1"/>
</dbReference>
<evidence type="ECO:0000256" key="4">
    <source>
        <dbReference type="ARBA" id="ARBA00026121"/>
    </source>
</evidence>
<evidence type="ECO:0000256" key="1">
    <source>
        <dbReference type="ARBA" id="ARBA00022598"/>
    </source>
</evidence>
<evidence type="ECO:0000313" key="9">
    <source>
        <dbReference type="Proteomes" id="UP000095280"/>
    </source>
</evidence>
<dbReference type="AlphaFoldDB" id="A0A1I8IM89"/>
<keyword evidence="7" id="KW-1133">Transmembrane helix</keyword>
<keyword evidence="2" id="KW-0443">Lipid metabolism</keyword>
<sequence length="1010" mass="114148">VSGSRLKSAILDTALSRKSRRLSQLRVDKDTLWDRLVFRRVQEGLGGRVRFVAVGGAPISADTLNFVKARWGCPVVQGFGQTETCGLGLCQRPGDPASNHTGRPMLGIEVRLADAPDADCPNAEADGRGELCIRGPTCFAGYFKQPERSAETLDSDGWVHTGDIAQLLPGGSYRIVDRVKHLFKLAQGEYIAPEKIELVYCLNPAIDQVFVDGRSERSCLLGVVVPTLDATKAWLAKNPADTAAAAGDSPPELLAAACGSAGFKAHLLGELQQLGKQKGLQSFEQVKAILLHPEPFSAENDLMTPTMKLKRPQLRKRFADAFDAMYAEVEPMMMMVMMMMMIMMMMVMIMMMMVMMIDDDASMQQQHLRLSSAGHGRKPNHHRRRQHHQLHRLLELPEQQQSSAIDNGISKPSEDFGAAGSVLWQNFSRNFRSALIETRLRAKRQEAAEAPEAAGTAATAATASTGPDGTESCSVKKSPGVQQQQLRYQQLRARRRWHLLRQNLGRVVQAAQQKDDLSVRIAKPQQQQQLTGWELFSRTGPRIRQQLYSRYSCGHGGVTAASAAVIANLPSAPDQPMATVGLPALPAASRSRNRRGNQQSPYNWAKWTEKQWKLLKKQQLKKQPKEQPKKRVKQQIKQVKQLKKQLKKQVKQLKKQVKQQKKQLKKQVKRLTKQLKKQPPPDYEVTRARIDELNAQLESEPLPEEETQRRPTRIRFQEGTDSFEVPEHYHEALSAAGVSAEEAKKYYRTFKLFDADGSNSIDAGELYSCLQVSGQAPESQEEIQQMLSESDTDASGSMEFVEFASLMSRLCKPEADVRQQLVSSFQVFDKDQSGYLDREELRDAIYSMGPVELSEEEFDELLSAVDKNGDGRIDYEEFAAILLTDINQLIQTTKEEMQRKGNHQLAAERDGVSFERWLEAKRAQLRREADLQQRRRTEEDPPPEAIHSPEECRKAFRSWLKRKEEQRRQEEKLERQRARITRLALRRSRKSQALASALLAANSYRYMDYY</sequence>
<feature type="region of interest" description="Disordered" evidence="6">
    <location>
        <begin position="653"/>
        <end position="683"/>
    </location>
</feature>
<evidence type="ECO:0000256" key="7">
    <source>
        <dbReference type="SAM" id="Phobius"/>
    </source>
</evidence>
<dbReference type="SUPFAM" id="SSF56801">
    <property type="entry name" value="Acetyl-CoA synthetase-like"/>
    <property type="match status" value="1"/>
</dbReference>
<keyword evidence="7" id="KW-0812">Transmembrane</keyword>
<evidence type="ECO:0000256" key="5">
    <source>
        <dbReference type="SAM" id="Coils"/>
    </source>
</evidence>
<feature type="domain" description="EF-hand" evidence="8">
    <location>
        <begin position="741"/>
        <end position="776"/>
    </location>
</feature>
<protein>
    <recommendedName>
        <fullName evidence="4">long-chain-fatty-acid--CoA ligase</fullName>
        <ecNumber evidence="4">6.2.1.3</ecNumber>
    </recommendedName>
</protein>
<feature type="domain" description="EF-hand" evidence="8">
    <location>
        <begin position="816"/>
        <end position="851"/>
    </location>
</feature>
<name>A0A1I8IM89_9PLAT</name>
<feature type="region of interest" description="Disordered" evidence="6">
    <location>
        <begin position="928"/>
        <end position="951"/>
    </location>
</feature>
<dbReference type="Proteomes" id="UP000095280">
    <property type="component" value="Unplaced"/>
</dbReference>
<keyword evidence="5" id="KW-0175">Coiled coil</keyword>
<feature type="domain" description="EF-hand" evidence="8">
    <location>
        <begin position="853"/>
        <end position="888"/>
    </location>
</feature>
<dbReference type="SUPFAM" id="SSF47473">
    <property type="entry name" value="EF-hand"/>
    <property type="match status" value="1"/>
</dbReference>
<dbReference type="InterPro" id="IPR000873">
    <property type="entry name" value="AMP-dep_synth/lig_dom"/>
</dbReference>
<dbReference type="InterPro" id="IPR042099">
    <property type="entry name" value="ANL_N_sf"/>
</dbReference>
<feature type="region of interest" description="Disordered" evidence="6">
    <location>
        <begin position="366"/>
        <end position="388"/>
    </location>
</feature>
<evidence type="ECO:0000256" key="2">
    <source>
        <dbReference type="ARBA" id="ARBA00022832"/>
    </source>
</evidence>
<feature type="region of interest" description="Disordered" evidence="6">
    <location>
        <begin position="446"/>
        <end position="480"/>
    </location>
</feature>
<dbReference type="GO" id="GO:0016020">
    <property type="term" value="C:membrane"/>
    <property type="evidence" value="ECO:0007669"/>
    <property type="project" value="TreeGrafter"/>
</dbReference>
<evidence type="ECO:0000259" key="8">
    <source>
        <dbReference type="PROSITE" id="PS50222"/>
    </source>
</evidence>
<feature type="compositionally biased region" description="Basic residues" evidence="6">
    <location>
        <begin position="375"/>
        <end position="388"/>
    </location>
</feature>
<dbReference type="GO" id="GO:0005509">
    <property type="term" value="F:calcium ion binding"/>
    <property type="evidence" value="ECO:0007669"/>
    <property type="project" value="InterPro"/>
</dbReference>